<keyword evidence="1" id="KW-1133">Transmembrane helix</keyword>
<proteinExistence type="predicted"/>
<accession>A0ABW0VAV2</accession>
<dbReference type="RefSeq" id="WP_346145057.1">
    <property type="nucleotide sequence ID" value="NZ_BAAAUA010000019.1"/>
</dbReference>
<feature type="transmembrane region" description="Helical" evidence="1">
    <location>
        <begin position="75"/>
        <end position="96"/>
    </location>
</feature>
<feature type="transmembrane region" description="Helical" evidence="1">
    <location>
        <begin position="133"/>
        <end position="153"/>
    </location>
</feature>
<organism evidence="2 3">
    <name type="scientific">Kitasatospora cinereorecta</name>
    <dbReference type="NCBI Taxonomy" id="285560"/>
    <lineage>
        <taxon>Bacteria</taxon>
        <taxon>Bacillati</taxon>
        <taxon>Actinomycetota</taxon>
        <taxon>Actinomycetes</taxon>
        <taxon>Kitasatosporales</taxon>
        <taxon>Streptomycetaceae</taxon>
        <taxon>Kitasatospora</taxon>
    </lineage>
</organism>
<sequence>MRERAVNLGRLAFGLLAAVALGVQAYHVCARHASLVNFFSYFTDLSNMAGAVVLLTGGTLGLLGRRGVPDPVRGAVVLCMTVTGVVYAVLLAGYHLPLELRWVNAVLHKLMPAVHLADWLITPPRRRIAWRRAVLWLAFPLLYLVYSLLRGAAVDWYPYPFLDPRRPHGYGRVAVASAMITVLFVAVGAAVVWTGNRLGRRSARSVGVHT</sequence>
<name>A0ABW0VAV2_9ACTN</name>
<dbReference type="Proteomes" id="UP001596066">
    <property type="component" value="Unassembled WGS sequence"/>
</dbReference>
<protein>
    <submittedName>
        <fullName evidence="2">Pr6Pr family membrane protein</fullName>
    </submittedName>
</protein>
<evidence type="ECO:0000313" key="2">
    <source>
        <dbReference type="EMBL" id="MFC5642867.1"/>
    </source>
</evidence>
<feature type="transmembrane region" description="Helical" evidence="1">
    <location>
        <begin position="41"/>
        <end position="63"/>
    </location>
</feature>
<gene>
    <name evidence="2" type="ORF">ACFPZF_16075</name>
</gene>
<reference evidence="3" key="1">
    <citation type="journal article" date="2019" name="Int. J. Syst. Evol. Microbiol.">
        <title>The Global Catalogue of Microorganisms (GCM) 10K type strain sequencing project: providing services to taxonomists for standard genome sequencing and annotation.</title>
        <authorList>
            <consortium name="The Broad Institute Genomics Platform"/>
            <consortium name="The Broad Institute Genome Sequencing Center for Infectious Disease"/>
            <person name="Wu L."/>
            <person name="Ma J."/>
        </authorList>
    </citation>
    <scope>NUCLEOTIDE SEQUENCE [LARGE SCALE GENOMIC DNA]</scope>
    <source>
        <strain evidence="3">CGMCC 4.1622</strain>
    </source>
</reference>
<keyword evidence="1" id="KW-0472">Membrane</keyword>
<evidence type="ECO:0000256" key="1">
    <source>
        <dbReference type="SAM" id="Phobius"/>
    </source>
</evidence>
<feature type="transmembrane region" description="Helical" evidence="1">
    <location>
        <begin position="102"/>
        <end position="121"/>
    </location>
</feature>
<comment type="caution">
    <text evidence="2">The sequence shown here is derived from an EMBL/GenBank/DDBJ whole genome shotgun (WGS) entry which is preliminary data.</text>
</comment>
<dbReference type="InterPro" id="IPR049713">
    <property type="entry name" value="Pr6Pr-like"/>
</dbReference>
<dbReference type="EMBL" id="JBHSOC010000024">
    <property type="protein sequence ID" value="MFC5642867.1"/>
    <property type="molecule type" value="Genomic_DNA"/>
</dbReference>
<keyword evidence="3" id="KW-1185">Reference proteome</keyword>
<dbReference type="NCBIfam" id="NF038065">
    <property type="entry name" value="Pr6Pr"/>
    <property type="match status" value="1"/>
</dbReference>
<keyword evidence="1" id="KW-0812">Transmembrane</keyword>
<evidence type="ECO:0000313" key="3">
    <source>
        <dbReference type="Proteomes" id="UP001596066"/>
    </source>
</evidence>
<feature type="transmembrane region" description="Helical" evidence="1">
    <location>
        <begin position="173"/>
        <end position="194"/>
    </location>
</feature>